<dbReference type="Gene3D" id="2.40.30.130">
    <property type="match status" value="1"/>
</dbReference>
<keyword evidence="5 11" id="KW-0547">Nucleotide-binding</keyword>
<dbReference type="InterPro" id="IPR009000">
    <property type="entry name" value="Transl_B-barrel_sf"/>
</dbReference>
<dbReference type="GO" id="GO:0008270">
    <property type="term" value="F:zinc ion binding"/>
    <property type="evidence" value="ECO:0007669"/>
    <property type="project" value="UniProtKB-UniRule"/>
</dbReference>
<dbReference type="Pfam" id="PF01411">
    <property type="entry name" value="tRNA-synt_2c"/>
    <property type="match status" value="1"/>
</dbReference>
<dbReference type="SUPFAM" id="SSF101353">
    <property type="entry name" value="Putative anticodon-binding domain of alanyl-tRNA synthetase (AlaRS)"/>
    <property type="match status" value="1"/>
</dbReference>
<dbReference type="RefSeq" id="WP_009542576.1">
    <property type="nucleotide sequence ID" value="NZ_ANHY01000025.1"/>
</dbReference>
<evidence type="ECO:0000259" key="13">
    <source>
        <dbReference type="PROSITE" id="PS50860"/>
    </source>
</evidence>
<dbReference type="Gene3D" id="3.10.310.40">
    <property type="match status" value="1"/>
</dbReference>
<comment type="caution">
    <text evidence="14">The sequence shown here is derived from an EMBL/GenBank/DDBJ whole genome shotgun (WGS) entry which is preliminary data.</text>
</comment>
<dbReference type="InterPro" id="IPR045864">
    <property type="entry name" value="aa-tRNA-synth_II/BPL/LPL"/>
</dbReference>
<feature type="binding site" evidence="11">
    <location>
        <position position="569"/>
    </location>
    <ligand>
        <name>Zn(2+)</name>
        <dbReference type="ChEBI" id="CHEBI:29105"/>
    </ligand>
</feature>
<dbReference type="InterPro" id="IPR003156">
    <property type="entry name" value="DHHA1_dom"/>
</dbReference>
<evidence type="ECO:0000256" key="5">
    <source>
        <dbReference type="ARBA" id="ARBA00022741"/>
    </source>
</evidence>
<evidence type="ECO:0000256" key="10">
    <source>
        <dbReference type="ARBA" id="ARBA00023146"/>
    </source>
</evidence>
<protein>
    <recommendedName>
        <fullName evidence="11">Alanine--tRNA ligase</fullName>
        <ecNumber evidence="11">6.1.1.7</ecNumber>
    </recommendedName>
    <alternativeName>
        <fullName evidence="11">Alanyl-tRNA synthetase</fullName>
        <shortName evidence="11">AlaRS</shortName>
    </alternativeName>
</protein>
<evidence type="ECO:0000256" key="7">
    <source>
        <dbReference type="ARBA" id="ARBA00022840"/>
    </source>
</evidence>
<dbReference type="InterPro" id="IPR018163">
    <property type="entry name" value="Thr/Ala-tRNA-synth_IIc_edit"/>
</dbReference>
<accession>K9GNM4</accession>
<reference evidence="14 15" key="1">
    <citation type="journal article" date="2013" name="Genome Announc.">
        <title>Draft Genome Sequence of an Alphaproteobacterium, Caenispirillum salinarum AK4(T), Isolated from a Solar Saltern.</title>
        <authorList>
            <person name="Khatri I."/>
            <person name="Singh A."/>
            <person name="Korpole S."/>
            <person name="Pinnaka A.K."/>
            <person name="Subramanian S."/>
        </authorList>
    </citation>
    <scope>NUCLEOTIDE SEQUENCE [LARGE SCALE GENOMIC DNA]</scope>
    <source>
        <strain evidence="14 15">AK4</strain>
    </source>
</reference>
<dbReference type="SMART" id="SM00863">
    <property type="entry name" value="tRNA_SAD"/>
    <property type="match status" value="1"/>
</dbReference>
<keyword evidence="6 11" id="KW-0862">Zinc</keyword>
<keyword evidence="4 11" id="KW-0479">Metal-binding</keyword>
<keyword evidence="15" id="KW-1185">Reference proteome</keyword>
<dbReference type="GO" id="GO:0000049">
    <property type="term" value="F:tRNA binding"/>
    <property type="evidence" value="ECO:0007669"/>
    <property type="project" value="UniProtKB-KW"/>
</dbReference>
<dbReference type="SUPFAM" id="SSF55186">
    <property type="entry name" value="ThrRS/AlaRS common domain"/>
    <property type="match status" value="1"/>
</dbReference>
<evidence type="ECO:0000256" key="8">
    <source>
        <dbReference type="ARBA" id="ARBA00022884"/>
    </source>
</evidence>
<dbReference type="PRINTS" id="PR00980">
    <property type="entry name" value="TRNASYNTHALA"/>
</dbReference>
<dbReference type="PANTHER" id="PTHR11777:SF9">
    <property type="entry name" value="ALANINE--TRNA LIGASE, CYTOPLASMIC"/>
    <property type="match status" value="1"/>
</dbReference>
<dbReference type="InterPro" id="IPR002318">
    <property type="entry name" value="Ala-tRNA-lgiase_IIc"/>
</dbReference>
<evidence type="ECO:0000256" key="2">
    <source>
        <dbReference type="ARBA" id="ARBA00022555"/>
    </source>
</evidence>
<dbReference type="CDD" id="cd00673">
    <property type="entry name" value="AlaRS_core"/>
    <property type="match status" value="1"/>
</dbReference>
<dbReference type="AlphaFoldDB" id="K9GNM4"/>
<evidence type="ECO:0000313" key="15">
    <source>
        <dbReference type="Proteomes" id="UP000009881"/>
    </source>
</evidence>
<dbReference type="GO" id="GO:0005829">
    <property type="term" value="C:cytosol"/>
    <property type="evidence" value="ECO:0007669"/>
    <property type="project" value="TreeGrafter"/>
</dbReference>
<dbReference type="Proteomes" id="UP000009881">
    <property type="component" value="Unassembled WGS sequence"/>
</dbReference>
<gene>
    <name evidence="11" type="primary">alaS</name>
    <name evidence="14" type="ORF">C882_2181</name>
</gene>
<dbReference type="GO" id="GO:0005524">
    <property type="term" value="F:ATP binding"/>
    <property type="evidence" value="ECO:0007669"/>
    <property type="project" value="UniProtKB-UniRule"/>
</dbReference>
<keyword evidence="7 11" id="KW-0067">ATP-binding</keyword>
<dbReference type="HAMAP" id="MF_00036_B">
    <property type="entry name" value="Ala_tRNA_synth_B"/>
    <property type="match status" value="1"/>
</dbReference>
<dbReference type="GO" id="GO:0002161">
    <property type="term" value="F:aminoacyl-tRNA deacylase activity"/>
    <property type="evidence" value="ECO:0007669"/>
    <property type="project" value="TreeGrafter"/>
</dbReference>
<dbReference type="Gene3D" id="3.30.54.20">
    <property type="match status" value="1"/>
</dbReference>
<dbReference type="STRING" id="1238182.C882_2181"/>
<dbReference type="PANTHER" id="PTHR11777">
    <property type="entry name" value="ALANYL-TRNA SYNTHETASE"/>
    <property type="match status" value="1"/>
</dbReference>
<dbReference type="FunFam" id="3.10.310.40:FF:000001">
    <property type="entry name" value="Alanine--tRNA ligase"/>
    <property type="match status" value="1"/>
</dbReference>
<dbReference type="SUPFAM" id="SSF50447">
    <property type="entry name" value="Translation proteins"/>
    <property type="match status" value="1"/>
</dbReference>
<evidence type="ECO:0000256" key="4">
    <source>
        <dbReference type="ARBA" id="ARBA00022723"/>
    </source>
</evidence>
<keyword evidence="8 11" id="KW-0694">RNA-binding</keyword>
<evidence type="ECO:0000256" key="1">
    <source>
        <dbReference type="ARBA" id="ARBA00008226"/>
    </source>
</evidence>
<keyword evidence="9 11" id="KW-0648">Protein biosynthesis</keyword>
<dbReference type="Gene3D" id="6.10.250.550">
    <property type="match status" value="1"/>
</dbReference>
<feature type="domain" description="Alanyl-transfer RNA synthetases family profile" evidence="13">
    <location>
        <begin position="2"/>
        <end position="717"/>
    </location>
</feature>
<dbReference type="PROSITE" id="PS50860">
    <property type="entry name" value="AA_TRNA_LIGASE_II_ALA"/>
    <property type="match status" value="1"/>
</dbReference>
<dbReference type="eggNOG" id="COG0013">
    <property type="taxonomic scope" value="Bacteria"/>
</dbReference>
<dbReference type="Gene3D" id="3.30.930.10">
    <property type="entry name" value="Bira Bifunctional Protein, Domain 2"/>
    <property type="match status" value="1"/>
</dbReference>
<feature type="binding site" evidence="11">
    <location>
        <position position="565"/>
    </location>
    <ligand>
        <name>Zn(2+)</name>
        <dbReference type="ChEBI" id="CHEBI:29105"/>
    </ligand>
</feature>
<keyword evidence="11" id="KW-0963">Cytoplasm</keyword>
<comment type="function">
    <text evidence="11">Catalyzes the attachment of alanine to tRNA(Ala) in a two-step reaction: alanine is first activated by ATP to form Ala-AMP and then transferred to the acceptor end of tRNA(Ala). Also edits incorrectly charged Ser-tRNA(Ala) and Gly-tRNA(Ala) via its editing domain.</text>
</comment>
<comment type="similarity">
    <text evidence="1 11">Belongs to the class-II aminoacyl-tRNA synthetase family.</text>
</comment>
<comment type="subcellular location">
    <subcellularLocation>
        <location evidence="11">Cytoplasm</location>
    </subcellularLocation>
</comment>
<dbReference type="PATRIC" id="fig|1238182.3.peg.4135"/>
<dbReference type="Gene3D" id="3.30.980.10">
    <property type="entry name" value="Threonyl-trna Synthetase, Chain A, domain 2"/>
    <property type="match status" value="1"/>
</dbReference>
<dbReference type="GO" id="GO:0006419">
    <property type="term" value="P:alanyl-tRNA aminoacylation"/>
    <property type="evidence" value="ECO:0007669"/>
    <property type="project" value="UniProtKB-UniRule"/>
</dbReference>
<proteinExistence type="inferred from homology"/>
<evidence type="ECO:0000256" key="3">
    <source>
        <dbReference type="ARBA" id="ARBA00022598"/>
    </source>
</evidence>
<dbReference type="Pfam" id="PF02272">
    <property type="entry name" value="DHHA1"/>
    <property type="match status" value="1"/>
</dbReference>
<dbReference type="InterPro" id="IPR012947">
    <property type="entry name" value="tRNA_SAD"/>
</dbReference>
<dbReference type="InterPro" id="IPR018162">
    <property type="entry name" value="Ala-tRNA-ligase_IIc_anticod-bd"/>
</dbReference>
<sequence>MQTAKDIRKTFLDFFAANGHEIVPSSPLVPRNDPTLMFTNAGMVQFKNVFTGQEHRPYSRATTSQKCVRAGGKHNDLDNVGYTARHHTFFEMLGNFSFGDYFKDEAIKLAWDLITKEYGLPADKLLVTVHSSDEDAAALWRKIAGLPDEKIIRIPTSDNFWMMGDTGPCGPCSEIFYDHGPSIPGGPPGSPDEDGDRFIEIWNLVFMQYEQLSANERVDLPKPSIDTGMGLERLAAVLQGKHDNYDIDLMRNLIEATAKAAGTDPEGAHKVSHRVIADHLRSACFLIADGVLPSNEGRGYVLRRIMRRAMRHAHLMGCDDPLLYKLVPSLQGEMSDAFPELDRAGALITETLKLEESRFKSMLDRGLKLLEDEAAGLAKGGTLSGDVAFKLYDTYGFPLDLTQDALRARGIAVDTEGFNAAMERQRAEARKAWSGSGEAVTEKVWFELREKVGATEFLGYSAEQAEGQVTALVVDGQPTDTAKKGDEVSLIANQSPFYGESGGQIGDTGVITVTDKGRVRITDTQKKLGDMTIHIGTVEEGEVAVGDLASFAVDVTRRDAIRANHSATHLLHAALRRTLGDHVTQKGSLVAPERLRFDISHPKALSADEIREIEDEVNAAIRANAPVTTRLMDPESAIEAGAMALFGEKYGEEVRVVSMGGDAECDTHFSTELCGGTHVKRTGDIGFLKIIGEGAVGSGVRRIEAVTGVGALDYVRQHDMILAGAAEALRATPGDLTNRINALVEDRKRLEREVADLRKKIAMGGAGGGAASGPAIKEVGGIPFSGRVLQDVPAKELKGMVDEMKTQLGSAVVALVAVTEGKASLVVGVTDDLKAKVSAVDLVRAGSAAVGGKGGGGRPDMAQAGGPDGDKAEAALAAIEAALGETVAA</sequence>
<dbReference type="FunFam" id="3.30.54.20:FF:000001">
    <property type="entry name" value="Alanine--tRNA ligase"/>
    <property type="match status" value="1"/>
</dbReference>
<organism evidence="14 15">
    <name type="scientific">Caenispirillum salinarum AK4</name>
    <dbReference type="NCBI Taxonomy" id="1238182"/>
    <lineage>
        <taxon>Bacteria</taxon>
        <taxon>Pseudomonadati</taxon>
        <taxon>Pseudomonadota</taxon>
        <taxon>Alphaproteobacteria</taxon>
        <taxon>Rhodospirillales</taxon>
        <taxon>Novispirillaceae</taxon>
        <taxon>Caenispirillum</taxon>
    </lineage>
</organism>
<name>K9GNM4_9PROT</name>
<feature type="binding site" evidence="11">
    <location>
        <position position="678"/>
    </location>
    <ligand>
        <name>Zn(2+)</name>
        <dbReference type="ChEBI" id="CHEBI:29105"/>
    </ligand>
</feature>
<dbReference type="GO" id="GO:0045892">
    <property type="term" value="P:negative regulation of DNA-templated transcription"/>
    <property type="evidence" value="ECO:0007669"/>
    <property type="project" value="TreeGrafter"/>
</dbReference>
<dbReference type="InterPro" id="IPR050058">
    <property type="entry name" value="Ala-tRNA_ligase"/>
</dbReference>
<feature type="region of interest" description="Disordered" evidence="12">
    <location>
        <begin position="849"/>
        <end position="869"/>
    </location>
</feature>
<dbReference type="SUPFAM" id="SSF55681">
    <property type="entry name" value="Class II aaRS and biotin synthetases"/>
    <property type="match status" value="1"/>
</dbReference>
<dbReference type="InterPro" id="IPR018164">
    <property type="entry name" value="Ala-tRNA-synth_IIc_N"/>
</dbReference>
<keyword evidence="3 11" id="KW-0436">Ligase</keyword>
<dbReference type="NCBIfam" id="TIGR00344">
    <property type="entry name" value="alaS"/>
    <property type="match status" value="1"/>
</dbReference>
<dbReference type="InterPro" id="IPR023033">
    <property type="entry name" value="Ala_tRNA_ligase_euk/bac"/>
</dbReference>
<evidence type="ECO:0000313" key="14">
    <source>
        <dbReference type="EMBL" id="EKV26672.1"/>
    </source>
</evidence>
<comment type="domain">
    <text evidence="11">Consists of three domains; the N-terminal catalytic domain, the editing domain and the C-terminal C-Ala domain. The editing domain removes incorrectly charged amino acids, while the C-Ala domain, along with tRNA(Ala), serves as a bridge to cooperatively bring together the editing and aminoacylation centers thus stimulating deacylation of misacylated tRNAs.</text>
</comment>
<dbReference type="Pfam" id="PF07973">
    <property type="entry name" value="tRNA_SAD"/>
    <property type="match status" value="1"/>
</dbReference>
<keyword evidence="2 11" id="KW-0820">tRNA-binding</keyword>
<evidence type="ECO:0000256" key="9">
    <source>
        <dbReference type="ARBA" id="ARBA00022917"/>
    </source>
</evidence>
<evidence type="ECO:0000256" key="11">
    <source>
        <dbReference type="HAMAP-Rule" id="MF_00036"/>
    </source>
</evidence>
<feature type="compositionally biased region" description="Gly residues" evidence="12">
    <location>
        <begin position="849"/>
        <end position="858"/>
    </location>
</feature>
<dbReference type="GO" id="GO:0004813">
    <property type="term" value="F:alanine-tRNA ligase activity"/>
    <property type="evidence" value="ECO:0007669"/>
    <property type="project" value="UniProtKB-UniRule"/>
</dbReference>
<dbReference type="OrthoDB" id="9803884at2"/>
<dbReference type="FunFam" id="3.30.930.10:FF:000004">
    <property type="entry name" value="Alanine--tRNA ligase"/>
    <property type="match status" value="1"/>
</dbReference>
<feature type="binding site" evidence="11">
    <location>
        <position position="674"/>
    </location>
    <ligand>
        <name>Zn(2+)</name>
        <dbReference type="ChEBI" id="CHEBI:29105"/>
    </ligand>
</feature>
<comment type="catalytic activity">
    <reaction evidence="11">
        <text>tRNA(Ala) + L-alanine + ATP = L-alanyl-tRNA(Ala) + AMP + diphosphate</text>
        <dbReference type="Rhea" id="RHEA:12540"/>
        <dbReference type="Rhea" id="RHEA-COMP:9657"/>
        <dbReference type="Rhea" id="RHEA-COMP:9923"/>
        <dbReference type="ChEBI" id="CHEBI:30616"/>
        <dbReference type="ChEBI" id="CHEBI:33019"/>
        <dbReference type="ChEBI" id="CHEBI:57972"/>
        <dbReference type="ChEBI" id="CHEBI:78442"/>
        <dbReference type="ChEBI" id="CHEBI:78497"/>
        <dbReference type="ChEBI" id="CHEBI:456215"/>
        <dbReference type="EC" id="6.1.1.7"/>
    </reaction>
</comment>
<dbReference type="InterPro" id="IPR018165">
    <property type="entry name" value="Ala-tRNA-synth_IIc_core"/>
</dbReference>
<comment type="cofactor">
    <cofactor evidence="11">
        <name>Zn(2+)</name>
        <dbReference type="ChEBI" id="CHEBI:29105"/>
    </cofactor>
    <text evidence="11">Binds 1 zinc ion per subunit.</text>
</comment>
<dbReference type="EC" id="6.1.1.7" evidence="11"/>
<evidence type="ECO:0000256" key="12">
    <source>
        <dbReference type="SAM" id="MobiDB-lite"/>
    </source>
</evidence>
<keyword evidence="10 11" id="KW-0030">Aminoacyl-tRNA synthetase</keyword>
<dbReference type="EMBL" id="ANHY01000025">
    <property type="protein sequence ID" value="EKV26672.1"/>
    <property type="molecule type" value="Genomic_DNA"/>
</dbReference>
<dbReference type="FunFam" id="3.30.980.10:FF:000004">
    <property type="entry name" value="Alanine--tRNA ligase, cytoplasmic"/>
    <property type="match status" value="1"/>
</dbReference>
<evidence type="ECO:0000256" key="6">
    <source>
        <dbReference type="ARBA" id="ARBA00022833"/>
    </source>
</evidence>